<gene>
    <name evidence="16" type="ORF">D7V21_03185</name>
</gene>
<keyword evidence="3 12" id="KW-0813">Transport</keyword>
<evidence type="ECO:0000256" key="10">
    <source>
        <dbReference type="ARBA" id="ARBA00023170"/>
    </source>
</evidence>
<dbReference type="Pfam" id="PF07715">
    <property type="entry name" value="Plug"/>
    <property type="match status" value="1"/>
</dbReference>
<evidence type="ECO:0000256" key="7">
    <source>
        <dbReference type="ARBA" id="ARBA00023004"/>
    </source>
</evidence>
<dbReference type="PANTHER" id="PTHR32552:SF82">
    <property type="entry name" value="FCUA PROTEIN"/>
    <property type="match status" value="1"/>
</dbReference>
<comment type="subcellular location">
    <subcellularLocation>
        <location evidence="1 12">Cell outer membrane</location>
        <topology evidence="1 12">Multi-pass membrane protein</topology>
    </subcellularLocation>
</comment>
<evidence type="ECO:0000313" key="16">
    <source>
        <dbReference type="EMBL" id="RKG35318.1"/>
    </source>
</evidence>
<evidence type="ECO:0000256" key="12">
    <source>
        <dbReference type="PROSITE-ProRule" id="PRU01360"/>
    </source>
</evidence>
<keyword evidence="10 16" id="KW-0675">Receptor</keyword>
<evidence type="ECO:0000256" key="4">
    <source>
        <dbReference type="ARBA" id="ARBA00022452"/>
    </source>
</evidence>
<proteinExistence type="inferred from homology"/>
<keyword evidence="4 12" id="KW-1134">Transmembrane beta strand</keyword>
<dbReference type="NCBIfam" id="TIGR01783">
    <property type="entry name" value="TonB-siderophor"/>
    <property type="match status" value="1"/>
</dbReference>
<feature type="chain" id="PRO_5017286724" evidence="14">
    <location>
        <begin position="35"/>
        <end position="810"/>
    </location>
</feature>
<keyword evidence="14" id="KW-0732">Signal</keyword>
<dbReference type="OrthoDB" id="8732650at2"/>
<dbReference type="Proteomes" id="UP000269001">
    <property type="component" value="Unassembled WGS sequence"/>
</dbReference>
<dbReference type="InterPro" id="IPR036942">
    <property type="entry name" value="Beta-barrel_TonB_sf"/>
</dbReference>
<keyword evidence="8 13" id="KW-0798">TonB box</keyword>
<dbReference type="GO" id="GO:0038023">
    <property type="term" value="F:signaling receptor activity"/>
    <property type="evidence" value="ECO:0007669"/>
    <property type="project" value="InterPro"/>
</dbReference>
<accession>A0A3A8EMC7</accession>
<evidence type="ECO:0000256" key="13">
    <source>
        <dbReference type="RuleBase" id="RU003357"/>
    </source>
</evidence>
<evidence type="ECO:0000256" key="11">
    <source>
        <dbReference type="ARBA" id="ARBA00023237"/>
    </source>
</evidence>
<keyword evidence="17" id="KW-1185">Reference proteome</keyword>
<dbReference type="InterPro" id="IPR012910">
    <property type="entry name" value="Plug_dom"/>
</dbReference>
<dbReference type="SMART" id="SM00965">
    <property type="entry name" value="STN"/>
    <property type="match status" value="1"/>
</dbReference>
<keyword evidence="7" id="KW-0408">Iron</keyword>
<evidence type="ECO:0000256" key="14">
    <source>
        <dbReference type="SAM" id="SignalP"/>
    </source>
</evidence>
<dbReference type="PANTHER" id="PTHR32552">
    <property type="entry name" value="FERRICHROME IRON RECEPTOR-RELATED"/>
    <property type="match status" value="1"/>
</dbReference>
<reference evidence="16 17" key="1">
    <citation type="submission" date="2018-09" db="EMBL/GenBank/DDBJ databases">
        <title>The draft genome of Acinetobacter spp. strains.</title>
        <authorList>
            <person name="Qin J."/>
            <person name="Feng Y."/>
            <person name="Zong Z."/>
        </authorList>
    </citation>
    <scope>NUCLEOTIDE SEQUENCE [LARGE SCALE GENOMIC DNA]</scope>
    <source>
        <strain evidence="16 17">WCHAc060096</strain>
    </source>
</reference>
<evidence type="ECO:0000256" key="1">
    <source>
        <dbReference type="ARBA" id="ARBA00004571"/>
    </source>
</evidence>
<dbReference type="InterPro" id="IPR037066">
    <property type="entry name" value="Plug_dom_sf"/>
</dbReference>
<dbReference type="AlphaFoldDB" id="A0A3A8EMC7"/>
<dbReference type="GO" id="GO:0009279">
    <property type="term" value="C:cell outer membrane"/>
    <property type="evidence" value="ECO:0007669"/>
    <property type="project" value="UniProtKB-SubCell"/>
</dbReference>
<dbReference type="GO" id="GO:0015344">
    <property type="term" value="F:siderophore uptake transmembrane transporter activity"/>
    <property type="evidence" value="ECO:0007669"/>
    <property type="project" value="TreeGrafter"/>
</dbReference>
<feature type="signal peptide" evidence="14">
    <location>
        <begin position="1"/>
        <end position="34"/>
    </location>
</feature>
<dbReference type="InterPro" id="IPR000531">
    <property type="entry name" value="Beta-barrel_TonB"/>
</dbReference>
<dbReference type="RefSeq" id="WP_120369092.1">
    <property type="nucleotide sequence ID" value="NZ_LXGN01000001.1"/>
</dbReference>
<sequence>MGSIRRPFLNPKPLVLAIHMATLSIAALPVFTHAAPTQVNIPAGNLAQVLNQYALEQGVNIIFDSRLFSAVRSQGIQGSYETHDGFTELLKNTNYQIKQTSSGYRVEEKSKNNKKEEVVKLTPLQSKANQSGRSGLASSDSVLPTIKLEADNQDAPLKRVNTVGVLGNKSVIDTPYSITTKTAEEIETRQTNSLGKIFVGDPSIVTQVNSYSSGWSTPVSIRGLDIDVSNGYKVNGYSVSAWGGEFPIEVVESVSALKGLSGFMYGFSAPGGIINYQTKQPTDETLLTTKIGYRSAGILSAQLDAGGRVGEDKQLGYRFNIVKEKGETYNGSDADNTVTSLALDYRILPNLLWKGEIIYQDRHLDNEASMFMFNLPDGAQLPKPIDGGDKYIVKGAFYTIHSALAQTGLYWQINDDWKAEVTQARTRNRNMVNKTFAYILNEQGDYSINQYQLGGDVVKDTSQVMVTGQFDTGPIQHELVFGGSFQKRTERDADSNWEANVGSGNIYQPQTTYYNKPISFTQTPIGDTYQKEVFASDTIHLSEQWQAIIAGRYINYNNQDNNYQKEVVTPTYALIYKPMENWSFYASYVEALEEGQKVPQVDNNGTKYENADDFLNPTISKQYEVGTKYQQDRWFASAALYRLEKMATIDETMNDKLYKTQNGETVYQGFELMGGYRFTPDLSVNAGINLNDPSIEKISSSDTTVQKGNRPAGASKIQAVVQTDWNIPYVEGLSVHGDVRHFGDVFHSDENTLKLPDYTLVNIGGGYETRISNKPVTFRADINNLFNKKYWMNSGAGEPITFVLSAKVDW</sequence>
<comment type="caution">
    <text evidence="16">The sequence shown here is derived from an EMBL/GenBank/DDBJ whole genome shotgun (WGS) entry which is preliminary data.</text>
</comment>
<dbReference type="Gene3D" id="3.55.50.30">
    <property type="match status" value="1"/>
</dbReference>
<feature type="domain" description="Secretin/TonB short N-terminal" evidence="15">
    <location>
        <begin position="59"/>
        <end position="109"/>
    </location>
</feature>
<dbReference type="InterPro" id="IPR039426">
    <property type="entry name" value="TonB-dep_rcpt-like"/>
</dbReference>
<evidence type="ECO:0000259" key="15">
    <source>
        <dbReference type="SMART" id="SM00965"/>
    </source>
</evidence>
<evidence type="ECO:0000256" key="3">
    <source>
        <dbReference type="ARBA" id="ARBA00022448"/>
    </source>
</evidence>
<evidence type="ECO:0000256" key="9">
    <source>
        <dbReference type="ARBA" id="ARBA00023136"/>
    </source>
</evidence>
<keyword evidence="5" id="KW-0406">Ion transport</keyword>
<dbReference type="InterPro" id="IPR011662">
    <property type="entry name" value="Secretin/TonB_short_N"/>
</dbReference>
<dbReference type="Gene3D" id="2.170.130.10">
    <property type="entry name" value="TonB-dependent receptor, plug domain"/>
    <property type="match status" value="1"/>
</dbReference>
<keyword evidence="9 12" id="KW-0472">Membrane</keyword>
<protein>
    <submittedName>
        <fullName evidence="16">TonB-dependent receptor</fullName>
    </submittedName>
</protein>
<dbReference type="Pfam" id="PF00593">
    <property type="entry name" value="TonB_dep_Rec_b-barrel"/>
    <property type="match status" value="1"/>
</dbReference>
<keyword evidence="5" id="KW-0410">Iron transport</keyword>
<evidence type="ECO:0000313" key="17">
    <source>
        <dbReference type="Proteomes" id="UP000269001"/>
    </source>
</evidence>
<evidence type="ECO:0000256" key="2">
    <source>
        <dbReference type="ARBA" id="ARBA00009810"/>
    </source>
</evidence>
<dbReference type="EMBL" id="RAXU01000003">
    <property type="protein sequence ID" value="RKG35318.1"/>
    <property type="molecule type" value="Genomic_DNA"/>
</dbReference>
<dbReference type="Gene3D" id="2.40.170.20">
    <property type="entry name" value="TonB-dependent receptor, beta-barrel domain"/>
    <property type="match status" value="1"/>
</dbReference>
<dbReference type="InterPro" id="IPR010105">
    <property type="entry name" value="TonB_sidphr_rcpt"/>
</dbReference>
<dbReference type="PROSITE" id="PS52016">
    <property type="entry name" value="TONB_DEPENDENT_REC_3"/>
    <property type="match status" value="1"/>
</dbReference>
<evidence type="ECO:0000256" key="8">
    <source>
        <dbReference type="ARBA" id="ARBA00023077"/>
    </source>
</evidence>
<evidence type="ECO:0000256" key="6">
    <source>
        <dbReference type="ARBA" id="ARBA00022692"/>
    </source>
</evidence>
<organism evidence="16 17">
    <name type="scientific">Acinetobacter guerrae</name>
    <dbReference type="NCBI Taxonomy" id="1843371"/>
    <lineage>
        <taxon>Bacteria</taxon>
        <taxon>Pseudomonadati</taxon>
        <taxon>Pseudomonadota</taxon>
        <taxon>Gammaproteobacteria</taxon>
        <taxon>Moraxellales</taxon>
        <taxon>Moraxellaceae</taxon>
        <taxon>Acinetobacter</taxon>
    </lineage>
</organism>
<name>A0A3A8EMC7_9GAMM</name>
<dbReference type="CDD" id="cd01347">
    <property type="entry name" value="ligand_gated_channel"/>
    <property type="match status" value="1"/>
</dbReference>
<keyword evidence="6 12" id="KW-0812">Transmembrane</keyword>
<keyword evidence="11 12" id="KW-0998">Cell outer membrane</keyword>
<dbReference type="GO" id="GO:0015891">
    <property type="term" value="P:siderophore transport"/>
    <property type="evidence" value="ECO:0007669"/>
    <property type="project" value="InterPro"/>
</dbReference>
<dbReference type="SUPFAM" id="SSF56935">
    <property type="entry name" value="Porins"/>
    <property type="match status" value="1"/>
</dbReference>
<comment type="similarity">
    <text evidence="2 12 13">Belongs to the TonB-dependent receptor family.</text>
</comment>
<evidence type="ECO:0000256" key="5">
    <source>
        <dbReference type="ARBA" id="ARBA00022496"/>
    </source>
</evidence>